<dbReference type="RefSeq" id="WP_244505776.1">
    <property type="nucleotide sequence ID" value="NZ_FNNH01000018.1"/>
</dbReference>
<sequence>MSHLLLNYLHRNVREIRLIMRTQIIGGVVFSLACIVSSAGFAEERKTLAWLHEVKFGILHHDTGGLWSGFNRESGVDFNLEAIFSPHIKFLGGSIRPAFGGSANTAGDTSKLYTDIRWQYEHTSGFFFGIGIGGAVHNGKLHFEQHDRKALGSRVLFHIPIEIGYRLGARTSLSVYFDHVSNAFLADENEGMDTLGGRFGLRF</sequence>
<dbReference type="AlphaFoldDB" id="A0A1H2UXN0"/>
<evidence type="ECO:0000313" key="1">
    <source>
        <dbReference type="EMBL" id="SDW60821.1"/>
    </source>
</evidence>
<protein>
    <submittedName>
        <fullName evidence="1">Lipid A 3-O-deacylase (PagL)</fullName>
    </submittedName>
</protein>
<name>A0A1H2UXN0_9PROT</name>
<accession>A0A1H2UXN0</accession>
<dbReference type="Pfam" id="PF09411">
    <property type="entry name" value="PagL"/>
    <property type="match status" value="1"/>
</dbReference>
<dbReference type="EMBL" id="FNNH01000018">
    <property type="protein sequence ID" value="SDW60821.1"/>
    <property type="molecule type" value="Genomic_DNA"/>
</dbReference>
<evidence type="ECO:0000313" key="2">
    <source>
        <dbReference type="Proteomes" id="UP000183454"/>
    </source>
</evidence>
<dbReference type="Gene3D" id="2.40.160.20">
    <property type="match status" value="1"/>
</dbReference>
<dbReference type="Proteomes" id="UP000183454">
    <property type="component" value="Unassembled WGS sequence"/>
</dbReference>
<proteinExistence type="predicted"/>
<dbReference type="InterPro" id="IPR018550">
    <property type="entry name" value="Lipid-A_deacylase-rel"/>
</dbReference>
<organism evidence="1 2">
    <name type="scientific">Nitrosomonas communis</name>
    <dbReference type="NCBI Taxonomy" id="44574"/>
    <lineage>
        <taxon>Bacteria</taxon>
        <taxon>Pseudomonadati</taxon>
        <taxon>Pseudomonadota</taxon>
        <taxon>Betaproteobacteria</taxon>
        <taxon>Nitrosomonadales</taxon>
        <taxon>Nitrosomonadaceae</taxon>
        <taxon>Nitrosomonas</taxon>
    </lineage>
</organism>
<reference evidence="1 2" key="1">
    <citation type="submission" date="2016-10" db="EMBL/GenBank/DDBJ databases">
        <authorList>
            <person name="de Groot N.N."/>
        </authorList>
    </citation>
    <scope>NUCLEOTIDE SEQUENCE [LARGE SCALE GENOMIC DNA]</scope>
    <source>
        <strain evidence="1 2">Nm110</strain>
    </source>
</reference>
<gene>
    <name evidence="1" type="ORF">SAMN05421882_101846</name>
</gene>